<sequence length="86" mass="9940">MRQILVTLDESTSLQSIRHAISMLRGVTATSVYKENEEEPTPILDHQQAYVKESLTRAYQELKATEAEGRPLQSVDDFIREMEEMR</sequence>
<accession>W2C155</accession>
<name>W2C155_9BACT</name>
<gene>
    <name evidence="1" type="ORF">N425_13160</name>
</gene>
<dbReference type="EMBL" id="AYUF01000495">
    <property type="protein sequence ID" value="ETK00773.1"/>
    <property type="molecule type" value="Genomic_DNA"/>
</dbReference>
<evidence type="ECO:0000313" key="1">
    <source>
        <dbReference type="EMBL" id="ETK00773.1"/>
    </source>
</evidence>
<organism evidence="1 2">
    <name type="scientific">Tannerella sp. oral taxon BU063 isolate Cell 2</name>
    <dbReference type="NCBI Taxonomy" id="1411148"/>
    <lineage>
        <taxon>Bacteria</taxon>
        <taxon>Pseudomonadati</taxon>
        <taxon>Bacteroidota</taxon>
        <taxon>Bacteroidia</taxon>
        <taxon>Bacteroidales</taxon>
        <taxon>Tannerellaceae</taxon>
        <taxon>Tannerella</taxon>
    </lineage>
</organism>
<protein>
    <submittedName>
        <fullName evidence="1">Uncharacterized protein</fullName>
    </submittedName>
</protein>
<evidence type="ECO:0000313" key="2">
    <source>
        <dbReference type="Proteomes" id="UP000018837"/>
    </source>
</evidence>
<dbReference type="PATRIC" id="fig|1411148.3.peg.2202"/>
<dbReference type="Proteomes" id="UP000018837">
    <property type="component" value="Unassembled WGS sequence"/>
</dbReference>
<reference evidence="1 2" key="1">
    <citation type="submission" date="2013-11" db="EMBL/GenBank/DDBJ databases">
        <title>Single cell genomics of uncultured Tannerella BU063 (oral taxon 286).</title>
        <authorList>
            <person name="Beall C.J."/>
            <person name="Campbell A.G."/>
            <person name="Griffen A.L."/>
            <person name="Podar M."/>
            <person name="Leys E.J."/>
        </authorList>
    </citation>
    <scope>NUCLEOTIDE SEQUENCE [LARGE SCALE GENOMIC DNA]</scope>
    <source>
        <strain evidence="1">Cell 2</strain>
    </source>
</reference>
<dbReference type="AlphaFoldDB" id="W2C155"/>
<proteinExistence type="predicted"/>
<comment type="caution">
    <text evidence="1">The sequence shown here is derived from an EMBL/GenBank/DDBJ whole genome shotgun (WGS) entry which is preliminary data.</text>
</comment>